<dbReference type="OrthoDB" id="2498029at2759"/>
<evidence type="ECO:0000259" key="3">
    <source>
        <dbReference type="Pfam" id="PF12146"/>
    </source>
</evidence>
<dbReference type="Gene3D" id="1.10.10.800">
    <property type="match status" value="1"/>
</dbReference>
<organism evidence="4 5">
    <name type="scientific">Xylaria multiplex</name>
    <dbReference type="NCBI Taxonomy" id="323545"/>
    <lineage>
        <taxon>Eukaryota</taxon>
        <taxon>Fungi</taxon>
        <taxon>Dikarya</taxon>
        <taxon>Ascomycota</taxon>
        <taxon>Pezizomycotina</taxon>
        <taxon>Sordariomycetes</taxon>
        <taxon>Xylariomycetidae</taxon>
        <taxon>Xylariales</taxon>
        <taxon>Xylariaceae</taxon>
        <taxon>Xylaria</taxon>
    </lineage>
</organism>
<comment type="caution">
    <text evidence="4">The sequence shown here is derived from an EMBL/GenBank/DDBJ whole genome shotgun (WGS) entry which is preliminary data.</text>
</comment>
<dbReference type="PANTHER" id="PTHR47751">
    <property type="entry name" value="SUPERFAMILY HYDROLASE, PUTATIVE (AFU_ORTHOLOGUE AFUA_2G16580)-RELATED"/>
    <property type="match status" value="1"/>
</dbReference>
<dbReference type="AlphaFoldDB" id="A0A7C8ISY1"/>
<feature type="domain" description="Serine aminopeptidase S33" evidence="3">
    <location>
        <begin position="34"/>
        <end position="158"/>
    </location>
</feature>
<dbReference type="EMBL" id="WUBL01000025">
    <property type="protein sequence ID" value="KAF2970300.1"/>
    <property type="molecule type" value="Genomic_DNA"/>
</dbReference>
<dbReference type="PANTHER" id="PTHR47751:SF2">
    <property type="entry name" value="DLTD N-TERMINAL DOMAIN PROTEIN (AFU_ORTHOLOGUE AFUA_8G00380)-RELATED"/>
    <property type="match status" value="1"/>
</dbReference>
<dbReference type="InterPro" id="IPR029058">
    <property type="entry name" value="AB_hydrolase_fold"/>
</dbReference>
<dbReference type="InterPro" id="IPR022742">
    <property type="entry name" value="Hydrolase_4"/>
</dbReference>
<dbReference type="InParanoid" id="A0A7C8ISY1"/>
<dbReference type="Gene3D" id="3.40.50.1820">
    <property type="entry name" value="alpha/beta hydrolase"/>
    <property type="match status" value="1"/>
</dbReference>
<feature type="compositionally biased region" description="Polar residues" evidence="2">
    <location>
        <begin position="289"/>
        <end position="298"/>
    </location>
</feature>
<gene>
    <name evidence="4" type="ORF">GQX73_g3289</name>
</gene>
<dbReference type="Pfam" id="PF12146">
    <property type="entry name" value="Hydrolase_4"/>
    <property type="match status" value="1"/>
</dbReference>
<dbReference type="CDD" id="cd12148">
    <property type="entry name" value="fungal_TF_MHR"/>
    <property type="match status" value="1"/>
</dbReference>
<evidence type="ECO:0000313" key="5">
    <source>
        <dbReference type="Proteomes" id="UP000481858"/>
    </source>
</evidence>
<protein>
    <recommendedName>
        <fullName evidence="3">Serine aminopeptidase S33 domain-containing protein</fullName>
    </recommendedName>
</protein>
<comment type="similarity">
    <text evidence="1">Belongs to the polyketide transferase af380 family.</text>
</comment>
<sequence>MGSEKREIEFKTIDGLTLRGDLYATPPSVDRSPAIVITPGFNCVKEMFVPEVAEAFQKAGITALIYDPRTLGQSDGLPRNDIDPASQISDYSDAVTYMRSLPNVEPSQVGVWGISFSGVIALSAAALDPRIRFCVAICPLMNLDYEAAKFHKVLAKLQLDRESIVAGNQPLYVPVLTAEGKNPVGMGIGADKEEFDYIVHAKSRGAPRYKNQTTFQSYYKIKLWQPQGIIRYIDRTPVMTVVPELDVISPPEAQIALHESFPEPKLLHIAAGKGHLNVLSGDEFPIVQKDNNNENLDPQDTIDSKRRPEDEEQVQSMGSRTLAVNIDDSGSSSLKCSPRNLPIFPDFLLPGNYDRNLAAFKVKVREATAARSFYPLIPLHMSRDLIEHSFADVMAEHPFISFASFITLFEAQYAASTVEPADNTARWALVNAILALTVRFKTAKGSESDIYIIAESFYRNAIMVLRRLIFQGPNLLSVQALLAMAIFSRELPDSQAFIMLATNASRQLESLGRERSMRNLAFPACEEDQFEQVYEISNKLSQEAGLIVW</sequence>
<name>A0A7C8ISY1_9PEZI</name>
<dbReference type="InterPro" id="IPR051411">
    <property type="entry name" value="Polyketide_trans_af380"/>
</dbReference>
<accession>A0A7C8ISY1</accession>
<evidence type="ECO:0000313" key="4">
    <source>
        <dbReference type="EMBL" id="KAF2970300.1"/>
    </source>
</evidence>
<evidence type="ECO:0000256" key="1">
    <source>
        <dbReference type="ARBA" id="ARBA00029464"/>
    </source>
</evidence>
<proteinExistence type="inferred from homology"/>
<keyword evidence="5" id="KW-1185">Reference proteome</keyword>
<dbReference type="Proteomes" id="UP000481858">
    <property type="component" value="Unassembled WGS sequence"/>
</dbReference>
<dbReference type="SUPFAM" id="SSF53474">
    <property type="entry name" value="alpha/beta-Hydrolases"/>
    <property type="match status" value="1"/>
</dbReference>
<reference evidence="4 5" key="1">
    <citation type="submission" date="2019-12" db="EMBL/GenBank/DDBJ databases">
        <title>Draft genome sequence of the ascomycete Xylaria multiplex DSM 110363.</title>
        <authorList>
            <person name="Buettner E."/>
            <person name="Kellner H."/>
        </authorList>
    </citation>
    <scope>NUCLEOTIDE SEQUENCE [LARGE SCALE GENOMIC DNA]</scope>
    <source>
        <strain evidence="4 5">DSM 110363</strain>
    </source>
</reference>
<evidence type="ECO:0000256" key="2">
    <source>
        <dbReference type="SAM" id="MobiDB-lite"/>
    </source>
</evidence>
<feature type="region of interest" description="Disordered" evidence="2">
    <location>
        <begin position="287"/>
        <end position="318"/>
    </location>
</feature>